<dbReference type="PROSITE" id="PS51125">
    <property type="entry name" value="NHL"/>
    <property type="match status" value="3"/>
</dbReference>
<protein>
    <recommendedName>
        <fullName evidence="5">6-bladed beta-propeller</fullName>
    </recommendedName>
</protein>
<gene>
    <name evidence="4" type="ORF">METZ01_LOCUS341266</name>
</gene>
<dbReference type="Pfam" id="PF17170">
    <property type="entry name" value="DUF5128"/>
    <property type="match status" value="1"/>
</dbReference>
<evidence type="ECO:0000313" key="4">
    <source>
        <dbReference type="EMBL" id="SVC88412.1"/>
    </source>
</evidence>
<dbReference type="AlphaFoldDB" id="A0A382QUB2"/>
<evidence type="ECO:0000256" key="2">
    <source>
        <dbReference type="ARBA" id="ARBA00022737"/>
    </source>
</evidence>
<evidence type="ECO:0000256" key="3">
    <source>
        <dbReference type="ARBA" id="ARBA00023180"/>
    </source>
</evidence>
<evidence type="ECO:0008006" key="5">
    <source>
        <dbReference type="Google" id="ProtNLM"/>
    </source>
</evidence>
<accession>A0A382QUB2</accession>
<organism evidence="4">
    <name type="scientific">marine metagenome</name>
    <dbReference type="NCBI Taxonomy" id="408172"/>
    <lineage>
        <taxon>unclassified sequences</taxon>
        <taxon>metagenomes</taxon>
        <taxon>ecological metagenomes</taxon>
    </lineage>
</organism>
<keyword evidence="3" id="KW-0325">Glycoprotein</keyword>
<dbReference type="Pfam" id="PF01436">
    <property type="entry name" value="NHL"/>
    <property type="match status" value="1"/>
</dbReference>
<keyword evidence="2" id="KW-0677">Repeat</keyword>
<dbReference type="EMBL" id="UINC01116571">
    <property type="protein sequence ID" value="SVC88412.1"/>
    <property type="molecule type" value="Genomic_DNA"/>
</dbReference>
<dbReference type="PANTHER" id="PTHR10680">
    <property type="entry name" value="PEPTIDYL-GLYCINE ALPHA-AMIDATING MONOOXYGENASE"/>
    <property type="match status" value="1"/>
</dbReference>
<evidence type="ECO:0000256" key="1">
    <source>
        <dbReference type="ARBA" id="ARBA00022729"/>
    </source>
</evidence>
<keyword evidence="1" id="KW-0732">Signal</keyword>
<dbReference type="InterPro" id="IPR011042">
    <property type="entry name" value="6-blade_b-propeller_TolB-like"/>
</dbReference>
<dbReference type="Gene3D" id="2.120.10.30">
    <property type="entry name" value="TolB, C-terminal domain"/>
    <property type="match status" value="2"/>
</dbReference>
<dbReference type="InterPro" id="IPR001258">
    <property type="entry name" value="NHL_repeat"/>
</dbReference>
<reference evidence="4" key="1">
    <citation type="submission" date="2018-05" db="EMBL/GenBank/DDBJ databases">
        <authorList>
            <person name="Lanie J.A."/>
            <person name="Ng W.-L."/>
            <person name="Kazmierczak K.M."/>
            <person name="Andrzejewski T.M."/>
            <person name="Davidsen T.M."/>
            <person name="Wayne K.J."/>
            <person name="Tettelin H."/>
            <person name="Glass J.I."/>
            <person name="Rusch D."/>
            <person name="Podicherti R."/>
            <person name="Tsui H.-C.T."/>
            <person name="Winkler M.E."/>
        </authorList>
    </citation>
    <scope>NUCLEOTIDE SEQUENCE</scope>
</reference>
<name>A0A382QUB2_9ZZZZ</name>
<proteinExistence type="predicted"/>
<sequence length="204" mass="23043">MVMTLGEREVTGDNENHFARPTDMAFLPDGTFFVSDGYVNSRVVKFNRDGEFLMQWGSSGTGPGQFTLVHSVKVDADRRVYVADRRNGRIQIFDENGRFLDMWDGMAQPSHIVVAQDQTVWMSDPTLNRLVQFNLSGLRLTHWGVAGSFPGAFSNPHHFDVDEDGNLYVADYANYRVQKFVPKPDADPRRLIQPAFVSVNTPLN</sequence>
<dbReference type="SUPFAM" id="SSF63829">
    <property type="entry name" value="Calcium-dependent phosphotriesterase"/>
    <property type="match status" value="1"/>
</dbReference>